<dbReference type="PROSITE" id="PS00109">
    <property type="entry name" value="PROTEIN_KINASE_TYR"/>
    <property type="match status" value="1"/>
</dbReference>
<evidence type="ECO:0000313" key="10">
    <source>
        <dbReference type="Proteomes" id="UP001596137"/>
    </source>
</evidence>
<dbReference type="CDD" id="cd14014">
    <property type="entry name" value="STKc_PknB_like"/>
    <property type="match status" value="1"/>
</dbReference>
<evidence type="ECO:0000256" key="4">
    <source>
        <dbReference type="ARBA" id="ARBA00022741"/>
    </source>
</evidence>
<keyword evidence="6" id="KW-0067">ATP-binding</keyword>
<keyword evidence="3" id="KW-0808">Transferase</keyword>
<dbReference type="EC" id="2.7.11.1" evidence="1"/>
<comment type="caution">
    <text evidence="9">The sequence shown here is derived from an EMBL/GenBank/DDBJ whole genome shotgun (WGS) entry which is preliminary data.</text>
</comment>
<dbReference type="Pfam" id="PF00069">
    <property type="entry name" value="Pkinase"/>
    <property type="match status" value="1"/>
</dbReference>
<dbReference type="SUPFAM" id="SSF56112">
    <property type="entry name" value="Protein kinase-like (PK-like)"/>
    <property type="match status" value="1"/>
</dbReference>
<dbReference type="RefSeq" id="WP_380762829.1">
    <property type="nucleotide sequence ID" value="NZ_JBHSRF010000111.1"/>
</dbReference>
<gene>
    <name evidence="9" type="ORF">ACFP1K_38050</name>
</gene>
<keyword evidence="4" id="KW-0547">Nucleotide-binding</keyword>
<evidence type="ECO:0000256" key="3">
    <source>
        <dbReference type="ARBA" id="ARBA00022679"/>
    </source>
</evidence>
<dbReference type="PANTHER" id="PTHR43289:SF6">
    <property type="entry name" value="SERINE_THREONINE-PROTEIN KINASE NEKL-3"/>
    <property type="match status" value="1"/>
</dbReference>
<reference evidence="10" key="1">
    <citation type="journal article" date="2019" name="Int. J. Syst. Evol. Microbiol.">
        <title>The Global Catalogue of Microorganisms (GCM) 10K type strain sequencing project: providing services to taxonomists for standard genome sequencing and annotation.</title>
        <authorList>
            <consortium name="The Broad Institute Genomics Platform"/>
            <consortium name="The Broad Institute Genome Sequencing Center for Infectious Disease"/>
            <person name="Wu L."/>
            <person name="Ma J."/>
        </authorList>
    </citation>
    <scope>NUCLEOTIDE SEQUENCE [LARGE SCALE GENOMIC DNA]</scope>
    <source>
        <strain evidence="10">JCM 30346</strain>
    </source>
</reference>
<evidence type="ECO:0000256" key="6">
    <source>
        <dbReference type="ARBA" id="ARBA00022840"/>
    </source>
</evidence>
<protein>
    <recommendedName>
        <fullName evidence="1">non-specific serine/threonine protein kinase</fullName>
        <ecNumber evidence="1">2.7.11.1</ecNumber>
    </recommendedName>
</protein>
<feature type="compositionally biased region" description="Polar residues" evidence="7">
    <location>
        <begin position="365"/>
        <end position="379"/>
    </location>
</feature>
<keyword evidence="5 9" id="KW-0418">Kinase</keyword>
<dbReference type="GO" id="GO:0016301">
    <property type="term" value="F:kinase activity"/>
    <property type="evidence" value="ECO:0007669"/>
    <property type="project" value="UniProtKB-KW"/>
</dbReference>
<evidence type="ECO:0000259" key="8">
    <source>
        <dbReference type="PROSITE" id="PS50011"/>
    </source>
</evidence>
<proteinExistence type="predicted"/>
<dbReference type="EMBL" id="JBHSRF010000111">
    <property type="protein sequence ID" value="MFC6087019.1"/>
    <property type="molecule type" value="Genomic_DNA"/>
</dbReference>
<evidence type="ECO:0000256" key="5">
    <source>
        <dbReference type="ARBA" id="ARBA00022777"/>
    </source>
</evidence>
<evidence type="ECO:0000256" key="1">
    <source>
        <dbReference type="ARBA" id="ARBA00012513"/>
    </source>
</evidence>
<dbReference type="PROSITE" id="PS50011">
    <property type="entry name" value="PROTEIN_KINASE_DOM"/>
    <property type="match status" value="1"/>
</dbReference>
<dbReference type="InterPro" id="IPR000719">
    <property type="entry name" value="Prot_kinase_dom"/>
</dbReference>
<evidence type="ECO:0000256" key="2">
    <source>
        <dbReference type="ARBA" id="ARBA00022527"/>
    </source>
</evidence>
<keyword evidence="10" id="KW-1185">Reference proteome</keyword>
<sequence length="507" mass="53371">MLTRRYRLVERIASGGMSAIWRAFDQSLHRTVAIKLLDGSVGGDSNGRDLIMREARATARLIHPDAIEVYDYGETVTTRGRLAAYVVMRLLDGRPLSERITEGPLPWREAVVIGTRVALVLAAAHQRGIVHRDVTAENVLLSPEGAKLLDFGIAAYVGEQVDQRLADFGTPPYVAPERLTSVPVHPAVDVYALGVLIFEMLTGTLPYPETTWEALENAQRTGQPPAPCVPGLPAEVAELCRRCLAQDPGERPSAQYVAEVLGASLTAPAVTVRTTSPWVRRARVVTMAAAVLTTWTAVLLWVQPEVGPPLAAATTSLPTGGPAAAGGERHQGALTEPVSDAGPDSGTVVDRSQSASPTGAARTDPSPSTSRPGATQSAGPQKVQPPPIAQAPPKDRDTGPKGPQAGPGDPAPTGGTSTLLTLTQAVGRFDATLEAGQAAGSVRADVALDLRQVVHNLIKAEGYSSDGLLQVRAKLADREREGGLTRQVRQDLDEGLTLIGAALQKAA</sequence>
<dbReference type="InterPro" id="IPR008266">
    <property type="entry name" value="Tyr_kinase_AS"/>
</dbReference>
<feature type="compositionally biased region" description="Low complexity" evidence="7">
    <location>
        <begin position="400"/>
        <end position="417"/>
    </location>
</feature>
<dbReference type="Proteomes" id="UP001596137">
    <property type="component" value="Unassembled WGS sequence"/>
</dbReference>
<dbReference type="Gene3D" id="1.10.510.10">
    <property type="entry name" value="Transferase(Phosphotransferase) domain 1"/>
    <property type="match status" value="1"/>
</dbReference>
<accession>A0ABW1NUE4</accession>
<feature type="region of interest" description="Disordered" evidence="7">
    <location>
        <begin position="313"/>
        <end position="417"/>
    </location>
</feature>
<dbReference type="InterPro" id="IPR011009">
    <property type="entry name" value="Kinase-like_dom_sf"/>
</dbReference>
<evidence type="ECO:0000256" key="7">
    <source>
        <dbReference type="SAM" id="MobiDB-lite"/>
    </source>
</evidence>
<keyword evidence="2" id="KW-0723">Serine/threonine-protein kinase</keyword>
<dbReference type="PANTHER" id="PTHR43289">
    <property type="entry name" value="MITOGEN-ACTIVATED PROTEIN KINASE KINASE KINASE 20-RELATED"/>
    <property type="match status" value="1"/>
</dbReference>
<dbReference type="Gene3D" id="3.30.200.20">
    <property type="entry name" value="Phosphorylase Kinase, domain 1"/>
    <property type="match status" value="1"/>
</dbReference>
<organism evidence="9 10">
    <name type="scientific">Sphaerisporangium aureirubrum</name>
    <dbReference type="NCBI Taxonomy" id="1544736"/>
    <lineage>
        <taxon>Bacteria</taxon>
        <taxon>Bacillati</taxon>
        <taxon>Actinomycetota</taxon>
        <taxon>Actinomycetes</taxon>
        <taxon>Streptosporangiales</taxon>
        <taxon>Streptosporangiaceae</taxon>
        <taxon>Sphaerisporangium</taxon>
    </lineage>
</organism>
<feature type="domain" description="Protein kinase" evidence="8">
    <location>
        <begin position="6"/>
        <end position="279"/>
    </location>
</feature>
<evidence type="ECO:0000313" key="9">
    <source>
        <dbReference type="EMBL" id="MFC6087019.1"/>
    </source>
</evidence>
<name>A0ABW1NUE4_9ACTN</name>